<keyword evidence="1" id="KW-0472">Membrane</keyword>
<organism evidence="2 3">
    <name type="scientific">Hoeflea prorocentri</name>
    <dbReference type="NCBI Taxonomy" id="1922333"/>
    <lineage>
        <taxon>Bacteria</taxon>
        <taxon>Pseudomonadati</taxon>
        <taxon>Pseudomonadota</taxon>
        <taxon>Alphaproteobacteria</taxon>
        <taxon>Hyphomicrobiales</taxon>
        <taxon>Rhizobiaceae</taxon>
        <taxon>Hoeflea</taxon>
    </lineage>
</organism>
<name>A0A9X3ZHB5_9HYPH</name>
<feature type="transmembrane region" description="Helical" evidence="1">
    <location>
        <begin position="12"/>
        <end position="31"/>
    </location>
</feature>
<feature type="transmembrane region" description="Helical" evidence="1">
    <location>
        <begin position="139"/>
        <end position="160"/>
    </location>
</feature>
<dbReference type="AlphaFoldDB" id="A0A9X3ZHB5"/>
<evidence type="ECO:0000313" key="3">
    <source>
        <dbReference type="Proteomes" id="UP001151234"/>
    </source>
</evidence>
<keyword evidence="3" id="KW-1185">Reference proteome</keyword>
<reference evidence="2" key="1">
    <citation type="submission" date="2022-11" db="EMBL/GenBank/DDBJ databases">
        <title>Draft genome sequence of Hoeflea poritis E7-10 and Hoeflea prorocentri PM5-8, separated from scleractinian coral Porites lutea and marine dinoflagellate.</title>
        <authorList>
            <person name="Zhang G."/>
            <person name="Wei Q."/>
            <person name="Cai L."/>
        </authorList>
    </citation>
    <scope>NUCLEOTIDE SEQUENCE</scope>
    <source>
        <strain evidence="2">PM5-8</strain>
    </source>
</reference>
<protein>
    <recommendedName>
        <fullName evidence="4">Tripartite tricarboxylate transporter TctB family protein</fullName>
    </recommendedName>
</protein>
<evidence type="ECO:0008006" key="4">
    <source>
        <dbReference type="Google" id="ProtNLM"/>
    </source>
</evidence>
<sequence length="251" mass="27970">MTDRTIMRRRDFWTSIFLIVVSAFFLYRTSLIPFFKADAAGVQGAWFNSAALVPFGIFSALLLLAFVLLAIAVKDGGMVGALSARAMGFTRSEAERLACVALILCAYIFALVPRTDFIACSALLITALIWGFHSGNRTAMRLSALMILLPSAYALIVHFPRDQWTKPHDDDIIVLIAFLVLTALMFLLSRRLGIMGRVVRITPVIAVLTPLLLVIAMAFGFRQNVPNRQGLIFSKIEYHYYVTLKPFWSGN</sequence>
<feature type="transmembrane region" description="Helical" evidence="1">
    <location>
        <begin position="116"/>
        <end position="132"/>
    </location>
</feature>
<accession>A0A9X3ZHB5</accession>
<keyword evidence="1" id="KW-0812">Transmembrane</keyword>
<proteinExistence type="predicted"/>
<feature type="transmembrane region" description="Helical" evidence="1">
    <location>
        <begin position="201"/>
        <end position="221"/>
    </location>
</feature>
<dbReference type="RefSeq" id="WP_267990395.1">
    <property type="nucleotide sequence ID" value="NZ_JAPJZI010000001.1"/>
</dbReference>
<feature type="transmembrane region" description="Helical" evidence="1">
    <location>
        <begin position="172"/>
        <end position="189"/>
    </location>
</feature>
<keyword evidence="1" id="KW-1133">Transmembrane helix</keyword>
<evidence type="ECO:0000313" key="2">
    <source>
        <dbReference type="EMBL" id="MDA5398949.1"/>
    </source>
</evidence>
<feature type="transmembrane region" description="Helical" evidence="1">
    <location>
        <begin position="94"/>
        <end position="110"/>
    </location>
</feature>
<feature type="transmembrane region" description="Helical" evidence="1">
    <location>
        <begin position="51"/>
        <end position="73"/>
    </location>
</feature>
<gene>
    <name evidence="2" type="ORF">OQ273_10235</name>
</gene>
<dbReference type="EMBL" id="JAPJZI010000001">
    <property type="protein sequence ID" value="MDA5398949.1"/>
    <property type="molecule type" value="Genomic_DNA"/>
</dbReference>
<comment type="caution">
    <text evidence="2">The sequence shown here is derived from an EMBL/GenBank/DDBJ whole genome shotgun (WGS) entry which is preliminary data.</text>
</comment>
<evidence type="ECO:0000256" key="1">
    <source>
        <dbReference type="SAM" id="Phobius"/>
    </source>
</evidence>
<dbReference type="Proteomes" id="UP001151234">
    <property type="component" value="Unassembled WGS sequence"/>
</dbReference>